<sequence>MLDKNYTNELTKRRTFAIISHPDAGKTTITEKMLLLGKAIHISGVIKGRGNQNYAKSDWMNIEKKRGISVTTSVMQFTYKNILINLLDTPGHQDFSEDTYRILTAVDCCLVVIDAAKGIEERTKKLIEVTRVNNTPIITFINKLDRDSRDPISLLDEIENELKINCIPITWPISCGKDFQGVYHIYEKIIYFYKNKFSKNKSYFLKNFIDFSNVPVLKKTLGLDICKHIYKELELIIYIYAKYNHKKFLQAIDTPIFFGSALGEFGIDHILNALINWAPYPIYRKSNKRFIYPQEKKFTGFVFKIQANMDLKHRDRMAFMRIVSGKYKKGIKLKHIRINKYITISDAFSFLAGERISIQEAYPGDIIGLHNHGTIKIGDTFTEGEDIKFIDMPIFAPEIFRQIYLINPLKQKQLKKGLIELSEEGTIQVFRSILNNDCIVGAIGILQFDVVIERLKVEYNIDAIYKKVNIVLARWINCKNHYSINEFKKKYNSYLAYDTNNYLIYLAPSVANLNIVMNQHNDIIFDKVRK</sequence>
<dbReference type="GO" id="GO:0006449">
    <property type="term" value="P:regulation of translational termination"/>
    <property type="evidence" value="ECO:0007669"/>
    <property type="project" value="UniProtKB-UniRule"/>
</dbReference>
<feature type="binding site" evidence="9">
    <location>
        <begin position="20"/>
        <end position="27"/>
    </location>
    <ligand>
        <name>GTP</name>
        <dbReference type="ChEBI" id="CHEBI:37565"/>
    </ligand>
</feature>
<evidence type="ECO:0000256" key="6">
    <source>
        <dbReference type="ARBA" id="ARBA00023134"/>
    </source>
</evidence>
<dbReference type="InterPro" id="IPR004548">
    <property type="entry name" value="PrfC"/>
</dbReference>
<dbReference type="SUPFAM" id="SSF54980">
    <property type="entry name" value="EF-G C-terminal domain-like"/>
    <property type="match status" value="1"/>
</dbReference>
<keyword evidence="3 9" id="KW-0963">Cytoplasm</keyword>
<evidence type="ECO:0000313" key="11">
    <source>
        <dbReference type="EMBL" id="QIE02217.1"/>
    </source>
</evidence>
<dbReference type="SUPFAM" id="SSF50447">
    <property type="entry name" value="Translation proteins"/>
    <property type="match status" value="1"/>
</dbReference>
<accession>A0A6C1FCJ0</accession>
<proteinExistence type="inferred from homology"/>
<evidence type="ECO:0000256" key="2">
    <source>
        <dbReference type="ARBA" id="ARBA00009978"/>
    </source>
</evidence>
<dbReference type="NCBIfam" id="TIGR00231">
    <property type="entry name" value="small_GTP"/>
    <property type="match status" value="1"/>
</dbReference>
<dbReference type="NCBIfam" id="NF001964">
    <property type="entry name" value="PRK00741.1"/>
    <property type="match status" value="1"/>
</dbReference>
<dbReference type="InterPro" id="IPR038467">
    <property type="entry name" value="RF3_dom_3_sf"/>
</dbReference>
<dbReference type="InterPro" id="IPR031157">
    <property type="entry name" value="G_TR_CS"/>
</dbReference>
<dbReference type="Pfam" id="PF00009">
    <property type="entry name" value="GTP_EFTU"/>
    <property type="match status" value="1"/>
</dbReference>
<dbReference type="PANTHER" id="PTHR43556:SF2">
    <property type="entry name" value="PEPTIDE CHAIN RELEASE FACTOR RF3"/>
    <property type="match status" value="1"/>
</dbReference>
<dbReference type="SUPFAM" id="SSF52540">
    <property type="entry name" value="P-loop containing nucleoside triphosphate hydrolases"/>
    <property type="match status" value="1"/>
</dbReference>
<organism evidence="11 12">
    <name type="scientific">Buchnera aphidicola subsp. Uroleucon sonchi</name>
    <dbReference type="NCBI Taxonomy" id="118118"/>
    <lineage>
        <taxon>Bacteria</taxon>
        <taxon>Pseudomonadati</taxon>
        <taxon>Pseudomonadota</taxon>
        <taxon>Gammaproteobacteria</taxon>
        <taxon>Enterobacterales</taxon>
        <taxon>Erwiniaceae</taxon>
        <taxon>Buchnera</taxon>
    </lineage>
</organism>
<dbReference type="Pfam" id="PF22042">
    <property type="entry name" value="EF-G_D2"/>
    <property type="match status" value="1"/>
</dbReference>
<dbReference type="GO" id="GO:0005525">
    <property type="term" value="F:GTP binding"/>
    <property type="evidence" value="ECO:0007669"/>
    <property type="project" value="UniProtKB-UniRule"/>
</dbReference>
<feature type="domain" description="Tr-type G" evidence="10">
    <location>
        <begin position="11"/>
        <end position="282"/>
    </location>
</feature>
<dbReference type="Gene3D" id="2.40.30.10">
    <property type="entry name" value="Translation factors"/>
    <property type="match status" value="1"/>
</dbReference>
<dbReference type="PROSITE" id="PS00301">
    <property type="entry name" value="G_TR_1"/>
    <property type="match status" value="1"/>
</dbReference>
<dbReference type="PROSITE" id="PS51722">
    <property type="entry name" value="G_TR_2"/>
    <property type="match status" value="1"/>
</dbReference>
<comment type="function">
    <text evidence="7 9">Increases the formation of ribosomal termination complexes and stimulates activities of RF-1 and RF-2. It binds guanine nucleotides and has strong preference for UGA stop codons. It may interact directly with the ribosome. The stimulation of RF-1 and RF-2 is significantly reduced by GTP and GDP, but not by GMP.</text>
</comment>
<dbReference type="InterPro" id="IPR053905">
    <property type="entry name" value="EF-G-like_DII"/>
</dbReference>
<dbReference type="RefSeq" id="WP_163119652.1">
    <property type="nucleotide sequence ID" value="NZ_CP047588.1"/>
</dbReference>
<dbReference type="GO" id="GO:0097216">
    <property type="term" value="F:guanosine tetraphosphate binding"/>
    <property type="evidence" value="ECO:0007669"/>
    <property type="project" value="UniProtKB-ARBA"/>
</dbReference>
<dbReference type="PRINTS" id="PR00315">
    <property type="entry name" value="ELONGATNFCT"/>
</dbReference>
<dbReference type="InterPro" id="IPR009000">
    <property type="entry name" value="Transl_B-barrel_sf"/>
</dbReference>
<keyword evidence="5 9" id="KW-0648">Protein biosynthesis</keyword>
<dbReference type="PANTHER" id="PTHR43556">
    <property type="entry name" value="PEPTIDE CHAIN RELEASE FACTOR RF3"/>
    <property type="match status" value="1"/>
</dbReference>
<dbReference type="InterPro" id="IPR032090">
    <property type="entry name" value="RF3_C"/>
</dbReference>
<dbReference type="InterPro" id="IPR000795">
    <property type="entry name" value="T_Tr_GTP-bd_dom"/>
</dbReference>
<evidence type="ECO:0000259" key="10">
    <source>
        <dbReference type="PROSITE" id="PS51722"/>
    </source>
</evidence>
<dbReference type="EMBL" id="CP047588">
    <property type="protein sequence ID" value="QIE02217.1"/>
    <property type="molecule type" value="Genomic_DNA"/>
</dbReference>
<name>A0A6C1FCJ0_BUCUN</name>
<keyword evidence="6 9" id="KW-0342">GTP-binding</keyword>
<dbReference type="NCBIfam" id="TIGR00503">
    <property type="entry name" value="prfC"/>
    <property type="match status" value="1"/>
</dbReference>
<dbReference type="FunFam" id="3.40.50.300:FF:000542">
    <property type="entry name" value="Peptide chain release factor 3"/>
    <property type="match status" value="1"/>
</dbReference>
<dbReference type="GO" id="GO:0005829">
    <property type="term" value="C:cytosol"/>
    <property type="evidence" value="ECO:0007669"/>
    <property type="project" value="TreeGrafter"/>
</dbReference>
<dbReference type="FunFam" id="3.30.70.3280:FF:000001">
    <property type="entry name" value="Peptide chain release factor 3"/>
    <property type="match status" value="1"/>
</dbReference>
<feature type="binding site" evidence="9">
    <location>
        <begin position="88"/>
        <end position="92"/>
    </location>
    <ligand>
        <name>GTP</name>
        <dbReference type="ChEBI" id="CHEBI:37565"/>
    </ligand>
</feature>
<evidence type="ECO:0000256" key="7">
    <source>
        <dbReference type="ARBA" id="ARBA00025017"/>
    </source>
</evidence>
<dbReference type="GO" id="GO:0016149">
    <property type="term" value="F:translation release factor activity, codon specific"/>
    <property type="evidence" value="ECO:0007669"/>
    <property type="project" value="UniProtKB-UniRule"/>
</dbReference>
<keyword evidence="4 9" id="KW-0547">Nucleotide-binding</keyword>
<comment type="similarity">
    <text evidence="2 9">Belongs to the TRAFAC class translation factor GTPase superfamily. Classic translation factor GTPase family. PrfC subfamily.</text>
</comment>
<reference evidence="11 12" key="1">
    <citation type="submission" date="2020-01" db="EMBL/GenBank/DDBJ databases">
        <title>Complete genome of Buchnera aphidicola isolated from Chaitophorus populeti.</title>
        <authorList>
            <person name="Park J."/>
            <person name="Xi H."/>
        </authorList>
    </citation>
    <scope>NUCLEOTIDE SEQUENCE [LARGE SCALE GENOMIC DNA]</scope>
    <source>
        <strain evidence="11 12">UsonBac</strain>
    </source>
</reference>
<dbReference type="Gene3D" id="3.40.50.300">
    <property type="entry name" value="P-loop containing nucleotide triphosphate hydrolases"/>
    <property type="match status" value="1"/>
</dbReference>
<dbReference type="GO" id="GO:0016150">
    <property type="term" value="F:translation release factor activity, codon nonspecific"/>
    <property type="evidence" value="ECO:0007669"/>
    <property type="project" value="TreeGrafter"/>
</dbReference>
<evidence type="ECO:0000256" key="8">
    <source>
        <dbReference type="ARBA" id="ARBA00073639"/>
    </source>
</evidence>
<evidence type="ECO:0000313" key="12">
    <source>
        <dbReference type="Proteomes" id="UP000502958"/>
    </source>
</evidence>
<dbReference type="Proteomes" id="UP000502958">
    <property type="component" value="Chromosome"/>
</dbReference>
<protein>
    <recommendedName>
        <fullName evidence="8 9">Peptide chain release factor 3</fullName>
        <shortName evidence="9">RF-3</shortName>
    </recommendedName>
</protein>
<evidence type="ECO:0000256" key="9">
    <source>
        <dbReference type="HAMAP-Rule" id="MF_00072"/>
    </source>
</evidence>
<evidence type="ECO:0000256" key="3">
    <source>
        <dbReference type="ARBA" id="ARBA00022490"/>
    </source>
</evidence>
<dbReference type="InterPro" id="IPR041732">
    <property type="entry name" value="RF3_GTP-bd"/>
</dbReference>
<gene>
    <name evidence="9" type="primary">prfC</name>
    <name evidence="11" type="ORF">GUU85_02565</name>
</gene>
<evidence type="ECO:0000256" key="4">
    <source>
        <dbReference type="ARBA" id="ARBA00022741"/>
    </source>
</evidence>
<dbReference type="InterPro" id="IPR005225">
    <property type="entry name" value="Small_GTP-bd"/>
</dbReference>
<feature type="binding site" evidence="9">
    <location>
        <begin position="142"/>
        <end position="145"/>
    </location>
    <ligand>
        <name>GTP</name>
        <dbReference type="ChEBI" id="CHEBI:37565"/>
    </ligand>
</feature>
<dbReference type="Pfam" id="PF16658">
    <property type="entry name" value="RF3_C"/>
    <property type="match status" value="1"/>
</dbReference>
<evidence type="ECO:0000256" key="5">
    <source>
        <dbReference type="ARBA" id="ARBA00022917"/>
    </source>
</evidence>
<dbReference type="AlphaFoldDB" id="A0A6C1FCJ0"/>
<evidence type="ECO:0000256" key="1">
    <source>
        <dbReference type="ARBA" id="ARBA00004496"/>
    </source>
</evidence>
<dbReference type="InterPro" id="IPR027417">
    <property type="entry name" value="P-loop_NTPase"/>
</dbReference>
<dbReference type="GO" id="GO:0003924">
    <property type="term" value="F:GTPase activity"/>
    <property type="evidence" value="ECO:0007669"/>
    <property type="project" value="InterPro"/>
</dbReference>
<dbReference type="Gene3D" id="3.30.70.3280">
    <property type="entry name" value="Peptide chain release factor 3, domain III"/>
    <property type="match status" value="1"/>
</dbReference>
<dbReference type="HAMAP" id="MF_00072">
    <property type="entry name" value="Rel_fac_3"/>
    <property type="match status" value="1"/>
</dbReference>
<dbReference type="InterPro" id="IPR035647">
    <property type="entry name" value="EFG_III/V"/>
</dbReference>
<dbReference type="CDD" id="cd04169">
    <property type="entry name" value="RF3"/>
    <property type="match status" value="1"/>
</dbReference>
<comment type="subcellular location">
    <subcellularLocation>
        <location evidence="1 9">Cytoplasm</location>
    </subcellularLocation>
</comment>